<keyword evidence="4" id="KW-0378">Hydrolase</keyword>
<dbReference type="EC" id="3.2.1.52" evidence="3"/>
<accession>A0AAW0XJ14</accession>
<dbReference type="Gene3D" id="3.20.20.80">
    <property type="entry name" value="Glycosidases"/>
    <property type="match status" value="1"/>
</dbReference>
<dbReference type="EMBL" id="JARKIK010000022">
    <property type="protein sequence ID" value="KAK8744407.1"/>
    <property type="molecule type" value="Genomic_DNA"/>
</dbReference>
<dbReference type="InterPro" id="IPR038901">
    <property type="entry name" value="HEXDC-like"/>
</dbReference>
<name>A0AAW0XJ14_CHEQU</name>
<organism evidence="8 9">
    <name type="scientific">Cherax quadricarinatus</name>
    <name type="common">Australian red claw crayfish</name>
    <dbReference type="NCBI Taxonomy" id="27406"/>
    <lineage>
        <taxon>Eukaryota</taxon>
        <taxon>Metazoa</taxon>
        <taxon>Ecdysozoa</taxon>
        <taxon>Arthropoda</taxon>
        <taxon>Crustacea</taxon>
        <taxon>Multicrustacea</taxon>
        <taxon>Malacostraca</taxon>
        <taxon>Eumalacostraca</taxon>
        <taxon>Eucarida</taxon>
        <taxon>Decapoda</taxon>
        <taxon>Pleocyemata</taxon>
        <taxon>Astacidea</taxon>
        <taxon>Parastacoidea</taxon>
        <taxon>Parastacidae</taxon>
        <taxon>Cherax</taxon>
    </lineage>
</organism>
<protein>
    <recommendedName>
        <fullName evidence="3">beta-N-acetylhexosaminidase</fullName>
        <ecNumber evidence="3">3.2.1.52</ecNumber>
    </recommendedName>
</protein>
<feature type="domain" description="Glycoside hydrolase family 20 catalytic" evidence="7">
    <location>
        <begin position="191"/>
        <end position="356"/>
    </location>
</feature>
<dbReference type="CDD" id="cd06565">
    <property type="entry name" value="GH20_GcnA-like"/>
    <property type="match status" value="1"/>
</dbReference>
<comment type="similarity">
    <text evidence="2">Belongs to the glycosyl hydrolase 20 family.</text>
</comment>
<comment type="caution">
    <text evidence="8">The sequence shown here is derived from an EMBL/GenBank/DDBJ whole genome shotgun (WGS) entry which is preliminary data.</text>
</comment>
<evidence type="ECO:0000256" key="5">
    <source>
        <dbReference type="SAM" id="MobiDB-lite"/>
    </source>
</evidence>
<evidence type="ECO:0000256" key="3">
    <source>
        <dbReference type="ARBA" id="ARBA00012663"/>
    </source>
</evidence>
<keyword evidence="9" id="KW-1185">Reference proteome</keyword>
<evidence type="ECO:0000313" key="8">
    <source>
        <dbReference type="EMBL" id="KAK8744407.1"/>
    </source>
</evidence>
<dbReference type="InterPro" id="IPR015883">
    <property type="entry name" value="Glyco_hydro_20_cat"/>
</dbReference>
<dbReference type="SUPFAM" id="SSF51445">
    <property type="entry name" value="(Trans)glycosidases"/>
    <property type="match status" value="1"/>
</dbReference>
<feature type="transmembrane region" description="Helical" evidence="6">
    <location>
        <begin position="12"/>
        <end position="31"/>
    </location>
</feature>
<evidence type="ECO:0000256" key="4">
    <source>
        <dbReference type="ARBA" id="ARBA00022801"/>
    </source>
</evidence>
<dbReference type="GO" id="GO:0005975">
    <property type="term" value="P:carbohydrate metabolic process"/>
    <property type="evidence" value="ECO:0007669"/>
    <property type="project" value="InterPro"/>
</dbReference>
<evidence type="ECO:0000313" key="9">
    <source>
        <dbReference type="Proteomes" id="UP001445076"/>
    </source>
</evidence>
<evidence type="ECO:0000259" key="7">
    <source>
        <dbReference type="Pfam" id="PF00728"/>
    </source>
</evidence>
<dbReference type="GO" id="GO:0004563">
    <property type="term" value="F:beta-N-acetylhexosaminidase activity"/>
    <property type="evidence" value="ECO:0007669"/>
    <property type="project" value="UniProtKB-EC"/>
</dbReference>
<keyword evidence="6" id="KW-1133">Transmembrane helix</keyword>
<evidence type="ECO:0000256" key="2">
    <source>
        <dbReference type="ARBA" id="ARBA00006285"/>
    </source>
</evidence>
<dbReference type="InterPro" id="IPR017853">
    <property type="entry name" value="GH"/>
</dbReference>
<comment type="catalytic activity">
    <reaction evidence="1">
        <text>Hydrolysis of terminal non-reducing N-acetyl-D-hexosamine residues in N-acetyl-beta-D-hexosaminides.</text>
        <dbReference type="EC" id="3.2.1.52"/>
    </reaction>
</comment>
<dbReference type="AlphaFoldDB" id="A0AAW0XJ14"/>
<reference evidence="8 9" key="1">
    <citation type="journal article" date="2024" name="BMC Genomics">
        <title>Genome assembly of redclaw crayfish (Cherax quadricarinatus) provides insights into its immune adaptation and hypoxia tolerance.</title>
        <authorList>
            <person name="Liu Z."/>
            <person name="Zheng J."/>
            <person name="Li H."/>
            <person name="Fang K."/>
            <person name="Wang S."/>
            <person name="He J."/>
            <person name="Zhou D."/>
            <person name="Weng S."/>
            <person name="Chi M."/>
            <person name="Gu Z."/>
            <person name="He J."/>
            <person name="Li F."/>
            <person name="Wang M."/>
        </authorList>
    </citation>
    <scope>NUCLEOTIDE SEQUENCE [LARGE SCALE GENOMIC DNA]</scope>
    <source>
        <strain evidence="8">ZL_2023a</strain>
    </source>
</reference>
<dbReference type="Proteomes" id="UP001445076">
    <property type="component" value="Unassembled WGS sequence"/>
</dbReference>
<keyword evidence="6" id="KW-0812">Transmembrane</keyword>
<sequence length="619" mass="71657">MIALKMFPRRNARLLSVIGFTLLIILMLYKISGPLDGSKSFELEPGTEQARSKSARDDSPDLLTQSPEHLKKQKEYENRIMANIKKMSVHKELKRKMDHDPVGIILHKKPSLLDGLGRVNDLEEQDTAIRKSVVMENQLKHRIVHLDLKGAPPKIEYLKKLFPLLHSFGATGLLLEYEDMFPYWGKLEFLSAENAYAKGDIADIIEIAKRNSLEVIPLVQTFGHMEHVLKLKEFSELREVPNYPQVICPTNNKTLSLIKMMIDQILEMHPGIDWLHIGSDEVYNLGECTRCQQYLLHQQFGKSDLFLHHVKKVAKYVKDNYDIQPIMWDDEFRKIPLRAIQDSQVGQLLEIMVWKYSTGIMVDLHSDIWEKYSSVFSGVWIASAFKGAANPESYITNINDRLSNHKEWMEIFDMYKNTIPFRGIVLTGWQRFDHFAVLCELFPQAIPSLAVNLMYISERKADHGALARVGDVLKCNSFINLDLQYMEYPNKCDFPGSAVYEVSQKLFILKRDIDTMLHNPHVTGWVSDYNIENNFASPQHVEQGLQDLSMLLFDFTKLMTDAETALADVYDEYTVKEWISLNIKPTHDKLQKLYASSTKLQEKKYWPRRPLDTEQNKEL</sequence>
<feature type="compositionally biased region" description="Basic and acidic residues" evidence="5">
    <location>
        <begin position="50"/>
        <end position="59"/>
    </location>
</feature>
<dbReference type="Pfam" id="PF00728">
    <property type="entry name" value="Glyco_hydro_20"/>
    <property type="match status" value="1"/>
</dbReference>
<dbReference type="PANTHER" id="PTHR21040">
    <property type="entry name" value="BCDNA.GH04120"/>
    <property type="match status" value="1"/>
</dbReference>
<dbReference type="PANTHER" id="PTHR21040:SF8">
    <property type="entry name" value="BCDNA.GH04120"/>
    <property type="match status" value="1"/>
</dbReference>
<gene>
    <name evidence="8" type="ORF">OTU49_000780</name>
</gene>
<feature type="region of interest" description="Disordered" evidence="5">
    <location>
        <begin position="40"/>
        <end position="64"/>
    </location>
</feature>
<proteinExistence type="inferred from homology"/>
<evidence type="ECO:0000256" key="6">
    <source>
        <dbReference type="SAM" id="Phobius"/>
    </source>
</evidence>
<keyword evidence="6" id="KW-0472">Membrane</keyword>
<evidence type="ECO:0000256" key="1">
    <source>
        <dbReference type="ARBA" id="ARBA00001231"/>
    </source>
</evidence>